<proteinExistence type="predicted"/>
<dbReference type="EMBL" id="CM046397">
    <property type="protein sequence ID" value="KAI8535168.1"/>
    <property type="molecule type" value="Genomic_DNA"/>
</dbReference>
<keyword evidence="2" id="KW-1185">Reference proteome</keyword>
<evidence type="ECO:0000313" key="2">
    <source>
        <dbReference type="Proteomes" id="UP001062846"/>
    </source>
</evidence>
<accession>A0ACC0M497</accession>
<dbReference type="Proteomes" id="UP001062846">
    <property type="component" value="Chromosome 10"/>
</dbReference>
<organism evidence="1 2">
    <name type="scientific">Rhododendron molle</name>
    <name type="common">Chinese azalea</name>
    <name type="synonym">Azalea mollis</name>
    <dbReference type="NCBI Taxonomy" id="49168"/>
    <lineage>
        <taxon>Eukaryota</taxon>
        <taxon>Viridiplantae</taxon>
        <taxon>Streptophyta</taxon>
        <taxon>Embryophyta</taxon>
        <taxon>Tracheophyta</taxon>
        <taxon>Spermatophyta</taxon>
        <taxon>Magnoliopsida</taxon>
        <taxon>eudicotyledons</taxon>
        <taxon>Gunneridae</taxon>
        <taxon>Pentapetalae</taxon>
        <taxon>asterids</taxon>
        <taxon>Ericales</taxon>
        <taxon>Ericaceae</taxon>
        <taxon>Ericoideae</taxon>
        <taxon>Rhodoreae</taxon>
        <taxon>Rhododendron</taxon>
    </lineage>
</organism>
<gene>
    <name evidence="1" type="ORF">RHMOL_Rhmol10G0153400</name>
</gene>
<evidence type="ECO:0000313" key="1">
    <source>
        <dbReference type="EMBL" id="KAI8535168.1"/>
    </source>
</evidence>
<sequence>MDSSYCYSAMPIVYGTVWLCWTTFSSARLLLCAIIRVAADYCFAAAVKSSKLDNSAGRSSHSSIGLQGGCPSGHKDISSFVAITAATRLFAAIKERLLKFPSGEGGHCATSVAAADCYCNVLKHALVLNSSPQEKFNSAVGTGRGNSLRGVPRVVIQIIYPQSHHNLISTCSKPLGITADKIFASKLVLVAGLDDLVGDNGSSAATEGTATGETSSLRVRLSSFQSGFVSSRGFRTLKSD</sequence>
<name>A0ACC0M497_RHOML</name>
<protein>
    <submittedName>
        <fullName evidence="1">Uncharacterized protein</fullName>
    </submittedName>
</protein>
<reference evidence="1" key="1">
    <citation type="submission" date="2022-02" db="EMBL/GenBank/DDBJ databases">
        <title>Plant Genome Project.</title>
        <authorList>
            <person name="Zhang R.-G."/>
        </authorList>
    </citation>
    <scope>NUCLEOTIDE SEQUENCE</scope>
    <source>
        <strain evidence="1">AT1</strain>
    </source>
</reference>
<comment type="caution">
    <text evidence="1">The sequence shown here is derived from an EMBL/GenBank/DDBJ whole genome shotgun (WGS) entry which is preliminary data.</text>
</comment>